<dbReference type="CDD" id="cd10914">
    <property type="entry name" value="Peptidase_C25_N_1"/>
    <property type="match status" value="1"/>
</dbReference>
<dbReference type="InterPro" id="IPR029031">
    <property type="entry name" value="Gingipain_N_sf"/>
</dbReference>
<proteinExistence type="predicted"/>
<dbReference type="InterPro" id="IPR029030">
    <property type="entry name" value="Caspase-like_dom_sf"/>
</dbReference>
<dbReference type="Proteomes" id="UP001428290">
    <property type="component" value="Unassembled WGS sequence"/>
</dbReference>
<comment type="caution">
    <text evidence="4">The sequence shown here is derived from an EMBL/GenBank/DDBJ whole genome shotgun (WGS) entry which is preliminary data.</text>
</comment>
<sequence>MLQRWLIGCLVVSLMLIRQPVPVVAQITTATLTLQRHDLQLHINVQLPKPTLQTNSISIDGWQNDATPDQPALPRSTHWLVVPTGYQLRLKSINPQQLQSYHQQLSLNPSSGWQVDPLAPNKAVALSAPSAAVKQAQYPTTWASVGQSVQVREQQLVPLSIFGAQWQPSKQQVIVPSSIEIHLEFVASAEQRSLRADPFWNELLRQQVLNPSDLQNPALRPAFVTTTPLTNGVRVSFASHGISEIRWSDLQAAGVPSQWLNQSANLQIWQGRNQLPRLLTATGMIFYLPPYNRDQSLQASVIVRWNALQTGNVLLSEAVDPANPSLSYYSETLRLEEQKLYLSAFPASGTNRWWWQYWYSPGAGQSAQPLQINWNLDSAARFDQPARLRLRLHGGKLGNRHQAEIRLNNRLLTTVTMTGFQLLEPTINLPSGWLSSTNQLTITPISTERETSFLDWVELDYQRQAQAVAGQLQWSSSQTNQSISNITSENPLLFDVQMPLTPRRLIGWNLQQGQLSWQASGNRRYVVQSQRQTPLGSVWFSQPDLSSTSQQADYLLITYNPANSTSWGDALQPLIAQRASQGLKPLLIDVQQIYDQFGDGRVDQQAIADFIKYAYHNWQAPAPSFVVLVGDGTADPHDYADIIGQPVTNFIPPYLADVDPWLRETAADNRYVTVAGNDNLPDLFLGRIPARSLNDVENVVTKILSYEATPNNADWLNKLLFIADDPDVSGDFPWLSNEVVEILPPTVDDQQLYYTANTNLTNFRADIVNQINSGQFLVNYVGHAGIDVWADPTIFNPQSVASLSNTALPLMLSLSCYAGHYQQNDLEALAEMLVLQPEHGAVGMWAASGLGIAHGHDYLNRGFVNSIINDGWRLVGPATIQGKLDLAAANISPDLLDTFTFFGDPALRLPLPTLNSWQPMNDYYEVLQYSQANRFTPLANDQVNFSQIITLEQPQHGQVWLDADQRSVRYTPDPVYNGLDSFRYQVRNLSLNQTLSATVTISVTAIAPQLYLPLAIADY</sequence>
<dbReference type="InterPro" id="IPR038490">
    <property type="entry name" value="Gingipain_propep_sf"/>
</dbReference>
<organism evidence="4 5">
    <name type="scientific">Herpetosiphon gulosus</name>
    <dbReference type="NCBI Taxonomy" id="1973496"/>
    <lineage>
        <taxon>Bacteria</taxon>
        <taxon>Bacillati</taxon>
        <taxon>Chloroflexota</taxon>
        <taxon>Chloroflexia</taxon>
        <taxon>Herpetosiphonales</taxon>
        <taxon>Herpetosiphonaceae</taxon>
        <taxon>Herpetosiphon</taxon>
    </lineage>
</organism>
<evidence type="ECO:0000259" key="3">
    <source>
        <dbReference type="Pfam" id="PF01364"/>
    </source>
</evidence>
<feature type="chain" id="PRO_5045471967" description="Gingipain domain-containing protein" evidence="2">
    <location>
        <begin position="26"/>
        <end position="1019"/>
    </location>
</feature>
<keyword evidence="5" id="KW-1185">Reference proteome</keyword>
<dbReference type="Gene3D" id="3.40.50.10390">
    <property type="entry name" value="Gingipain r, domain 1"/>
    <property type="match status" value="1"/>
</dbReference>
<dbReference type="Gene3D" id="2.60.40.3440">
    <property type="match status" value="1"/>
</dbReference>
<dbReference type="SUPFAM" id="SSF52129">
    <property type="entry name" value="Caspase-like"/>
    <property type="match status" value="1"/>
</dbReference>
<dbReference type="RefSeq" id="WP_345720545.1">
    <property type="nucleotide sequence ID" value="NZ_BAABRU010000002.1"/>
</dbReference>
<protein>
    <recommendedName>
        <fullName evidence="3">Gingipain domain-containing protein</fullName>
    </recommendedName>
</protein>
<evidence type="ECO:0000313" key="5">
    <source>
        <dbReference type="Proteomes" id="UP001428290"/>
    </source>
</evidence>
<feature type="domain" description="Gingipain" evidence="3">
    <location>
        <begin position="564"/>
        <end position="909"/>
    </location>
</feature>
<dbReference type="Pfam" id="PF17963">
    <property type="entry name" value="Big_9"/>
    <property type="match status" value="1"/>
</dbReference>
<dbReference type="InterPro" id="IPR001769">
    <property type="entry name" value="Gingipain"/>
</dbReference>
<dbReference type="Pfam" id="PF01364">
    <property type="entry name" value="Peptidase_C25"/>
    <property type="match status" value="1"/>
</dbReference>
<evidence type="ECO:0000256" key="2">
    <source>
        <dbReference type="SAM" id="SignalP"/>
    </source>
</evidence>
<dbReference type="Gene3D" id="3.40.50.1460">
    <property type="match status" value="1"/>
</dbReference>
<feature type="signal peptide" evidence="2">
    <location>
        <begin position="1"/>
        <end position="25"/>
    </location>
</feature>
<evidence type="ECO:0000256" key="1">
    <source>
        <dbReference type="ARBA" id="ARBA00022729"/>
    </source>
</evidence>
<accession>A0ABP9WXN7</accession>
<reference evidence="4 5" key="1">
    <citation type="submission" date="2024-02" db="EMBL/GenBank/DDBJ databases">
        <title>Herpetosiphon gulosus NBRC 112829.</title>
        <authorList>
            <person name="Ichikawa N."/>
            <person name="Katano-Makiyama Y."/>
            <person name="Hidaka K."/>
        </authorList>
    </citation>
    <scope>NUCLEOTIDE SEQUENCE [LARGE SCALE GENOMIC DNA]</scope>
    <source>
        <strain evidence="4 5">NBRC 112829</strain>
    </source>
</reference>
<name>A0ABP9WXN7_9CHLR</name>
<evidence type="ECO:0000313" key="4">
    <source>
        <dbReference type="EMBL" id="GAA5526915.1"/>
    </source>
</evidence>
<keyword evidence="1 2" id="KW-0732">Signal</keyword>
<dbReference type="EMBL" id="BAABRU010000002">
    <property type="protein sequence ID" value="GAA5526915.1"/>
    <property type="molecule type" value="Genomic_DNA"/>
</dbReference>
<dbReference type="Gene3D" id="2.60.40.3800">
    <property type="match status" value="1"/>
</dbReference>
<gene>
    <name evidence="4" type="ORF">Hgul01_00697</name>
</gene>